<evidence type="ECO:0000313" key="1">
    <source>
        <dbReference type="EMBL" id="KAJ1675459.1"/>
    </source>
</evidence>
<comment type="caution">
    <text evidence="1">The sequence shown here is derived from an EMBL/GenBank/DDBJ whole genome shotgun (WGS) entry which is preliminary data.</text>
</comment>
<accession>A0ACC1HNF1</accession>
<dbReference type="Proteomes" id="UP001145114">
    <property type="component" value="Unassembled WGS sequence"/>
</dbReference>
<gene>
    <name evidence="1" type="ORF">EV182_001224</name>
</gene>
<sequence>MREGLLAKHPNATIDIVPLDTSRMASVKAAAKVIREQYSRLDVLFCNAGAMLIDGLNVVGCVKGLLTRPLEFFSTSDALHQKVGVRSEDGLGMTFATNVFGHYCLIRELEPLLEATSGAARIVWTGSEASKLEFDPMDIQHIKGNRPYESSKYIVDQLSAYMDRTYSGQGKTRWFVTEPGNVSSSFLDVLGISLLQVLVSAVFYIVRLLSSQTRFTISPENGSLANYHVATEPLECLDGRLKYYSRVTRWGEGFVETCPISYDEDIAKHLCKSMDQLVARFKHSDGAQLGSIASPGLPGEFTTLSYGSHNFELAGCGPCPDSSTCKKGDCWVLIPPMARFALDKLCGMDGRSGGLPKPGPSGACAELDALQPINGAMKVSSVISLISAALDERAKLEGVGGTDVSSQRYGVSDEVIVLYPAPAS</sequence>
<proteinExistence type="predicted"/>
<dbReference type="EMBL" id="JAMZIH010005295">
    <property type="protein sequence ID" value="KAJ1675459.1"/>
    <property type="molecule type" value="Genomic_DNA"/>
</dbReference>
<reference evidence="1" key="1">
    <citation type="submission" date="2022-06" db="EMBL/GenBank/DDBJ databases">
        <title>Phylogenomic reconstructions and comparative analyses of Kickxellomycotina fungi.</title>
        <authorList>
            <person name="Reynolds N.K."/>
            <person name="Stajich J.E."/>
            <person name="Barry K."/>
            <person name="Grigoriev I.V."/>
            <person name="Crous P."/>
            <person name="Smith M.E."/>
        </authorList>
    </citation>
    <scope>NUCLEOTIDE SEQUENCE</scope>
    <source>
        <strain evidence="1">RSA 2271</strain>
    </source>
</reference>
<evidence type="ECO:0000313" key="2">
    <source>
        <dbReference type="Proteomes" id="UP001145114"/>
    </source>
</evidence>
<protein>
    <submittedName>
        <fullName evidence="1">Uncharacterized protein</fullName>
    </submittedName>
</protein>
<organism evidence="1 2">
    <name type="scientific">Spiromyces aspiralis</name>
    <dbReference type="NCBI Taxonomy" id="68401"/>
    <lineage>
        <taxon>Eukaryota</taxon>
        <taxon>Fungi</taxon>
        <taxon>Fungi incertae sedis</taxon>
        <taxon>Zoopagomycota</taxon>
        <taxon>Kickxellomycotina</taxon>
        <taxon>Kickxellomycetes</taxon>
        <taxon>Kickxellales</taxon>
        <taxon>Kickxellaceae</taxon>
        <taxon>Spiromyces</taxon>
    </lineage>
</organism>
<name>A0ACC1HNF1_9FUNG</name>
<keyword evidence="2" id="KW-1185">Reference proteome</keyword>